<name>A0AAV0XIQ7_9HEMI</name>
<keyword evidence="2" id="KW-0732">Signal</keyword>
<reference evidence="3 4" key="1">
    <citation type="submission" date="2023-01" db="EMBL/GenBank/DDBJ databases">
        <authorList>
            <person name="Whitehead M."/>
        </authorList>
    </citation>
    <scope>NUCLEOTIDE SEQUENCE [LARGE SCALE GENOMIC DNA]</scope>
</reference>
<feature type="region of interest" description="Disordered" evidence="1">
    <location>
        <begin position="24"/>
        <end position="60"/>
    </location>
</feature>
<evidence type="ECO:0000256" key="2">
    <source>
        <dbReference type="SAM" id="SignalP"/>
    </source>
</evidence>
<dbReference type="AlphaFoldDB" id="A0AAV0XIQ7"/>
<sequence>MMKVTPQLLVTMVLLWVVTVAVQSRPATDSEEPEIEESAESSLDPSVAEGPDTPAHDPTSAFARILNNQLLKMSEQDTTSQ</sequence>
<feature type="chain" id="PRO_5043729277" evidence="2">
    <location>
        <begin position="25"/>
        <end position="81"/>
    </location>
</feature>
<keyword evidence="4" id="KW-1185">Reference proteome</keyword>
<organism evidence="3 4">
    <name type="scientific">Macrosiphum euphorbiae</name>
    <name type="common">potato aphid</name>
    <dbReference type="NCBI Taxonomy" id="13131"/>
    <lineage>
        <taxon>Eukaryota</taxon>
        <taxon>Metazoa</taxon>
        <taxon>Ecdysozoa</taxon>
        <taxon>Arthropoda</taxon>
        <taxon>Hexapoda</taxon>
        <taxon>Insecta</taxon>
        <taxon>Pterygota</taxon>
        <taxon>Neoptera</taxon>
        <taxon>Paraneoptera</taxon>
        <taxon>Hemiptera</taxon>
        <taxon>Sternorrhyncha</taxon>
        <taxon>Aphidomorpha</taxon>
        <taxon>Aphidoidea</taxon>
        <taxon>Aphididae</taxon>
        <taxon>Macrosiphini</taxon>
        <taxon>Macrosiphum</taxon>
    </lineage>
</organism>
<comment type="caution">
    <text evidence="3">The sequence shown here is derived from an EMBL/GenBank/DDBJ whole genome shotgun (WGS) entry which is preliminary data.</text>
</comment>
<evidence type="ECO:0000256" key="1">
    <source>
        <dbReference type="SAM" id="MobiDB-lite"/>
    </source>
</evidence>
<evidence type="ECO:0000313" key="4">
    <source>
        <dbReference type="Proteomes" id="UP001160148"/>
    </source>
</evidence>
<dbReference type="Proteomes" id="UP001160148">
    <property type="component" value="Unassembled WGS sequence"/>
</dbReference>
<evidence type="ECO:0000313" key="3">
    <source>
        <dbReference type="EMBL" id="CAI6367614.1"/>
    </source>
</evidence>
<dbReference type="EMBL" id="CARXXK010000005">
    <property type="protein sequence ID" value="CAI6367614.1"/>
    <property type="molecule type" value="Genomic_DNA"/>
</dbReference>
<protein>
    <submittedName>
        <fullName evidence="3">Uncharacterized protein</fullName>
    </submittedName>
</protein>
<accession>A0AAV0XIQ7</accession>
<gene>
    <name evidence="3" type="ORF">MEUPH1_LOCUS22072</name>
</gene>
<proteinExistence type="predicted"/>
<feature type="signal peptide" evidence="2">
    <location>
        <begin position="1"/>
        <end position="24"/>
    </location>
</feature>
<feature type="compositionally biased region" description="Acidic residues" evidence="1">
    <location>
        <begin position="29"/>
        <end position="39"/>
    </location>
</feature>